<evidence type="ECO:0000256" key="4">
    <source>
        <dbReference type="ARBA" id="ARBA00034003"/>
    </source>
</evidence>
<accession>A0ABZ2L1H9</accession>
<dbReference type="PROSITE" id="PS50160">
    <property type="entry name" value="DNA_LIGASE_A3"/>
    <property type="match status" value="1"/>
</dbReference>
<feature type="domain" description="ATP-dependent DNA ligase family profile" evidence="6">
    <location>
        <begin position="127"/>
        <end position="247"/>
    </location>
</feature>
<keyword evidence="3" id="KW-0436">Ligase</keyword>
<dbReference type="PANTHER" id="PTHR45674:SF4">
    <property type="entry name" value="DNA LIGASE 1"/>
    <property type="match status" value="1"/>
</dbReference>
<dbReference type="CDD" id="cd07906">
    <property type="entry name" value="Adenylation_DNA_ligase_LigD_LigC"/>
    <property type="match status" value="1"/>
</dbReference>
<keyword evidence="5" id="KW-1133">Transmembrane helix</keyword>
<dbReference type="Pfam" id="PF04679">
    <property type="entry name" value="DNA_ligase_A_C"/>
    <property type="match status" value="1"/>
</dbReference>
<evidence type="ECO:0000256" key="3">
    <source>
        <dbReference type="ARBA" id="ARBA00022598"/>
    </source>
</evidence>
<dbReference type="InterPro" id="IPR050191">
    <property type="entry name" value="ATP-dep_DNA_ligase"/>
</dbReference>
<dbReference type="SUPFAM" id="SSF56091">
    <property type="entry name" value="DNA ligase/mRNA capping enzyme, catalytic domain"/>
    <property type="match status" value="1"/>
</dbReference>
<dbReference type="Proteomes" id="UP001374803">
    <property type="component" value="Chromosome"/>
</dbReference>
<name>A0ABZ2L1H9_9BACT</name>
<dbReference type="PANTHER" id="PTHR45674">
    <property type="entry name" value="DNA LIGASE 1/3 FAMILY MEMBER"/>
    <property type="match status" value="1"/>
</dbReference>
<evidence type="ECO:0000259" key="6">
    <source>
        <dbReference type="PROSITE" id="PS50160"/>
    </source>
</evidence>
<feature type="transmembrane region" description="Helical" evidence="5">
    <location>
        <begin position="213"/>
        <end position="235"/>
    </location>
</feature>
<gene>
    <name evidence="7" type="ORF">LVJ94_48840</name>
</gene>
<keyword evidence="5" id="KW-0472">Membrane</keyword>
<dbReference type="InterPro" id="IPR012340">
    <property type="entry name" value="NA-bd_OB-fold"/>
</dbReference>
<comment type="catalytic activity">
    <reaction evidence="4">
        <text>ATP + (deoxyribonucleotide)n-3'-hydroxyl + 5'-phospho-(deoxyribonucleotide)m = (deoxyribonucleotide)n+m + AMP + diphosphate.</text>
        <dbReference type="EC" id="6.5.1.1"/>
    </reaction>
</comment>
<proteinExistence type="inferred from homology"/>
<evidence type="ECO:0000313" key="7">
    <source>
        <dbReference type="EMBL" id="WXB04791.1"/>
    </source>
</evidence>
<dbReference type="Gene3D" id="3.30.470.30">
    <property type="entry name" value="DNA ligase/mRNA capping enzyme"/>
    <property type="match status" value="1"/>
</dbReference>
<dbReference type="EMBL" id="CP089983">
    <property type="protein sequence ID" value="WXB04791.1"/>
    <property type="molecule type" value="Genomic_DNA"/>
</dbReference>
<evidence type="ECO:0000256" key="2">
    <source>
        <dbReference type="ARBA" id="ARBA00012727"/>
    </source>
</evidence>
<comment type="similarity">
    <text evidence="1">Belongs to the ATP-dependent DNA ligase family.</text>
</comment>
<dbReference type="InterPro" id="IPR012310">
    <property type="entry name" value="DNA_ligase_ATP-dep_cent"/>
</dbReference>
<dbReference type="Gene3D" id="2.40.50.140">
    <property type="entry name" value="Nucleic acid-binding proteins"/>
    <property type="match status" value="1"/>
</dbReference>
<dbReference type="EC" id="6.5.1.1" evidence="2"/>
<dbReference type="InterPro" id="IPR012309">
    <property type="entry name" value="DNA_ligase_ATP-dep_C"/>
</dbReference>
<evidence type="ECO:0000313" key="8">
    <source>
        <dbReference type="Proteomes" id="UP001374803"/>
    </source>
</evidence>
<keyword evidence="8" id="KW-1185">Reference proteome</keyword>
<dbReference type="SUPFAM" id="SSF50249">
    <property type="entry name" value="Nucleic acid-binding proteins"/>
    <property type="match status" value="1"/>
</dbReference>
<sequence length="319" mass="35245">MRHPPPRKTKPGPVADALKKLLALVPPDMQLATLAESVPFPDRWRYELKFDGYRILAYCERANVVLTSRRALDWTGEFPEIANALRALRLPACVVDGEVCAVDDSGIPRFNLLQNRAPGVRLIYVGFDLLWRNEDLRRTPLEERQAAVAKLLGHDTASGVFASTSAEGDPREILRLACRAGYEGIVAKQKQSTYSVGRSKTWLKLKCSKRQEFAIIGYIPMVGGKVVGALLLAVYQGSRFVYAGRTGTGFTTAQRSELARALDRERVDEPPAEDIPRDVLAKGPYGRSLAWSSRSHTSNELKANCDIPHSKVFAGTNAP</sequence>
<protein>
    <recommendedName>
        <fullName evidence="2">DNA ligase (ATP)</fullName>
        <ecNumber evidence="2">6.5.1.1</ecNumber>
    </recommendedName>
</protein>
<dbReference type="Gene3D" id="3.30.1490.70">
    <property type="match status" value="1"/>
</dbReference>
<dbReference type="Pfam" id="PF01068">
    <property type="entry name" value="DNA_ligase_A_M"/>
    <property type="match status" value="1"/>
</dbReference>
<keyword evidence="5" id="KW-0812">Transmembrane</keyword>
<evidence type="ECO:0000256" key="5">
    <source>
        <dbReference type="SAM" id="Phobius"/>
    </source>
</evidence>
<evidence type="ECO:0000256" key="1">
    <source>
        <dbReference type="ARBA" id="ARBA00007572"/>
    </source>
</evidence>
<organism evidence="7 8">
    <name type="scientific">Pendulispora rubella</name>
    <dbReference type="NCBI Taxonomy" id="2741070"/>
    <lineage>
        <taxon>Bacteria</taxon>
        <taxon>Pseudomonadati</taxon>
        <taxon>Myxococcota</taxon>
        <taxon>Myxococcia</taxon>
        <taxon>Myxococcales</taxon>
        <taxon>Sorangiineae</taxon>
        <taxon>Pendulisporaceae</taxon>
        <taxon>Pendulispora</taxon>
    </lineage>
</organism>
<reference evidence="7" key="1">
    <citation type="submission" date="2021-12" db="EMBL/GenBank/DDBJ databases">
        <title>Discovery of the Pendulisporaceae a myxobacterial family with distinct sporulation behavior and unique specialized metabolism.</title>
        <authorList>
            <person name="Garcia R."/>
            <person name="Popoff A."/>
            <person name="Bader C.D."/>
            <person name="Loehr J."/>
            <person name="Walesch S."/>
            <person name="Walt C."/>
            <person name="Boldt J."/>
            <person name="Bunk B."/>
            <person name="Haeckl F.J.F.P.J."/>
            <person name="Gunesch A.P."/>
            <person name="Birkelbach J."/>
            <person name="Nuebel U."/>
            <person name="Pietschmann T."/>
            <person name="Bach T."/>
            <person name="Mueller R."/>
        </authorList>
    </citation>
    <scope>NUCLEOTIDE SEQUENCE</scope>
    <source>
        <strain evidence="7">MSr11367</strain>
    </source>
</reference>